<dbReference type="Gene3D" id="3.40.50.150">
    <property type="entry name" value="Vaccinia Virus protein VP39"/>
    <property type="match status" value="1"/>
</dbReference>
<dbReference type="Pfam" id="PF05958">
    <property type="entry name" value="tRNA_U5-meth_tr"/>
    <property type="match status" value="1"/>
</dbReference>
<dbReference type="PROSITE" id="PS01231">
    <property type="entry name" value="TRMA_2"/>
    <property type="match status" value="1"/>
</dbReference>
<dbReference type="GO" id="GO:0070475">
    <property type="term" value="P:rRNA base methylation"/>
    <property type="evidence" value="ECO:0007669"/>
    <property type="project" value="TreeGrafter"/>
</dbReference>
<dbReference type="InterPro" id="IPR029063">
    <property type="entry name" value="SAM-dependent_MTases_sf"/>
</dbReference>
<evidence type="ECO:0000256" key="4">
    <source>
        <dbReference type="PROSITE-ProRule" id="PRU01024"/>
    </source>
</evidence>
<protein>
    <submittedName>
        <fullName evidence="6">23S rRNA (Uracil(1939)-C(5))-methyltransferase RlmD</fullName>
        <ecNumber evidence="6">2.1.1.190</ecNumber>
    </submittedName>
</protein>
<gene>
    <name evidence="6" type="primary">rlmD</name>
    <name evidence="6" type="ORF">C4532_19515</name>
</gene>
<dbReference type="InterPro" id="IPR010280">
    <property type="entry name" value="U5_MeTrfase_fam"/>
</dbReference>
<dbReference type="AlphaFoldDB" id="A0A419ENI5"/>
<dbReference type="PANTHER" id="PTHR11061">
    <property type="entry name" value="RNA M5U METHYLTRANSFERASE"/>
    <property type="match status" value="1"/>
</dbReference>
<keyword evidence="3 4" id="KW-0949">S-adenosyl-L-methionine</keyword>
<name>A0A419ENI5_9BACT</name>
<dbReference type="NCBIfam" id="TIGR00479">
    <property type="entry name" value="rumA"/>
    <property type="match status" value="1"/>
</dbReference>
<feature type="binding site" evidence="4">
    <location>
        <position position="274"/>
    </location>
    <ligand>
        <name>S-adenosyl-L-methionine</name>
        <dbReference type="ChEBI" id="CHEBI:59789"/>
    </ligand>
</feature>
<keyword evidence="2 4" id="KW-0808">Transferase</keyword>
<accession>A0A419ENI5</accession>
<dbReference type="PANTHER" id="PTHR11061:SF30">
    <property type="entry name" value="TRNA (URACIL(54)-C(5))-METHYLTRANSFERASE"/>
    <property type="match status" value="1"/>
</dbReference>
<organism evidence="6 7">
    <name type="scientific">Candidatus Abyssobacteria bacterium SURF_17</name>
    <dbReference type="NCBI Taxonomy" id="2093361"/>
    <lineage>
        <taxon>Bacteria</taxon>
        <taxon>Pseudomonadati</taxon>
        <taxon>Candidatus Hydrogenedentota</taxon>
        <taxon>Candidatus Abyssobacteria</taxon>
    </lineage>
</organism>
<dbReference type="PROSITE" id="PS01230">
    <property type="entry name" value="TRMA_1"/>
    <property type="match status" value="1"/>
</dbReference>
<dbReference type="Gene3D" id="2.40.50.1070">
    <property type="match status" value="1"/>
</dbReference>
<feature type="active site" description="Nucleophile" evidence="4">
    <location>
        <position position="399"/>
    </location>
</feature>
<comment type="caution">
    <text evidence="6">The sequence shown here is derived from an EMBL/GenBank/DDBJ whole genome shotgun (WGS) entry which is preliminary data.</text>
</comment>
<proteinExistence type="inferred from homology"/>
<dbReference type="InterPro" id="IPR030390">
    <property type="entry name" value="MeTrfase_TrmA_AS"/>
</dbReference>
<dbReference type="EMBL" id="QZKI01000142">
    <property type="protein sequence ID" value="RJP64286.1"/>
    <property type="molecule type" value="Genomic_DNA"/>
</dbReference>
<dbReference type="Proteomes" id="UP000285961">
    <property type="component" value="Unassembled WGS sequence"/>
</dbReference>
<keyword evidence="1 4" id="KW-0489">Methyltransferase</keyword>
<dbReference type="InterPro" id="IPR012340">
    <property type="entry name" value="NA-bd_OB-fold"/>
</dbReference>
<evidence type="ECO:0000313" key="7">
    <source>
        <dbReference type="Proteomes" id="UP000285961"/>
    </source>
</evidence>
<dbReference type="InterPro" id="IPR030391">
    <property type="entry name" value="MeTrfase_TrmA_CS"/>
</dbReference>
<evidence type="ECO:0000256" key="2">
    <source>
        <dbReference type="ARBA" id="ARBA00022679"/>
    </source>
</evidence>
<evidence type="ECO:0000256" key="5">
    <source>
        <dbReference type="PROSITE-ProRule" id="PRU10015"/>
    </source>
</evidence>
<comment type="similarity">
    <text evidence="4">Belongs to the class I-like SAM-binding methyltransferase superfamily. RNA M5U methyltransferase family.</text>
</comment>
<feature type="binding site" evidence="4">
    <location>
        <position position="324"/>
    </location>
    <ligand>
        <name>S-adenosyl-L-methionine</name>
        <dbReference type="ChEBI" id="CHEBI:59789"/>
    </ligand>
</feature>
<reference evidence="6 7" key="1">
    <citation type="journal article" date="2017" name="ISME J.">
        <title>Energy and carbon metabolisms in a deep terrestrial subsurface fluid microbial community.</title>
        <authorList>
            <person name="Momper L."/>
            <person name="Jungbluth S.P."/>
            <person name="Lee M.D."/>
            <person name="Amend J.P."/>
        </authorList>
    </citation>
    <scope>NUCLEOTIDE SEQUENCE [LARGE SCALE GENOMIC DNA]</scope>
    <source>
        <strain evidence="6">SURF_17</strain>
    </source>
</reference>
<dbReference type="EC" id="2.1.1.190" evidence="6"/>
<dbReference type="SUPFAM" id="SSF50249">
    <property type="entry name" value="Nucleic acid-binding proteins"/>
    <property type="match status" value="1"/>
</dbReference>
<evidence type="ECO:0000313" key="6">
    <source>
        <dbReference type="EMBL" id="RJP64286.1"/>
    </source>
</evidence>
<dbReference type="Gene3D" id="2.40.50.140">
    <property type="entry name" value="Nucleic acid-binding proteins"/>
    <property type="match status" value="1"/>
</dbReference>
<feature type="active site" evidence="5">
    <location>
        <position position="399"/>
    </location>
</feature>
<feature type="binding site" evidence="4">
    <location>
        <position position="303"/>
    </location>
    <ligand>
        <name>S-adenosyl-L-methionine</name>
        <dbReference type="ChEBI" id="CHEBI:59789"/>
    </ligand>
</feature>
<feature type="binding site" evidence="4">
    <location>
        <position position="372"/>
    </location>
    <ligand>
        <name>S-adenosyl-L-methionine</name>
        <dbReference type="ChEBI" id="CHEBI:59789"/>
    </ligand>
</feature>
<dbReference type="SUPFAM" id="SSF53335">
    <property type="entry name" value="S-adenosyl-L-methionine-dependent methyltransferases"/>
    <property type="match status" value="1"/>
</dbReference>
<evidence type="ECO:0000256" key="3">
    <source>
        <dbReference type="ARBA" id="ARBA00022691"/>
    </source>
</evidence>
<dbReference type="PROSITE" id="PS51687">
    <property type="entry name" value="SAM_MT_RNA_M5U"/>
    <property type="match status" value="1"/>
</dbReference>
<sequence>MASRRHNLQFATQRDASDIWRSMEVRPVRIEKLVAGGYGLGYVDGRVIFVPYSAPEDEILVEVAPPRRGVSWGSIQQILSPAPSRISPFCAHYTRCGGCQLQHMSYADQLESKRLVVDEALRRLAGLRDAEIVSCIGSPMVMGYRSRARLHCEGGKVGFQGSRSNRVIPLEFCPLLMDNMNTCLKHFSSYMSAHPIRGLSALQMTEDTDSRVVVTLEMDSLPGSRLIGELRDTVRVAGASVRVGHHRHVLWGEDYSTVSVAGRTFRVSPGSFFQLNRSLLPVLIEEVLKTVSGNDIAVGIELYAGVGVFAIMLSERARKLMAVEWNRDAAEDALANLKSNRISNVEVIPLSAENALDLMFSRNIKPELVLIDPPRDGLSSAVRSKLMKLLPRQLIYISCNPATLARDIKSILSSGSYRLEKVKPLDMFPHTAHIECIASFMRNQD</sequence>
<evidence type="ECO:0000256" key="1">
    <source>
        <dbReference type="ARBA" id="ARBA00022603"/>
    </source>
</evidence>
<dbReference type="GO" id="GO:0070041">
    <property type="term" value="F:rRNA (uridine-C5-)-methyltransferase activity"/>
    <property type="evidence" value="ECO:0007669"/>
    <property type="project" value="TreeGrafter"/>
</dbReference>